<evidence type="ECO:0000313" key="2">
    <source>
        <dbReference type="Proteomes" id="UP000287410"/>
    </source>
</evidence>
<dbReference type="Pfam" id="PF22491">
    <property type="entry name" value="DUF6988"/>
    <property type="match status" value="1"/>
</dbReference>
<comment type="caution">
    <text evidence="1">The sequence shown here is derived from an EMBL/GenBank/DDBJ whole genome shotgun (WGS) entry which is preliminary data.</text>
</comment>
<dbReference type="EMBL" id="PIPN01000006">
    <property type="protein sequence ID" value="RUO28046.1"/>
    <property type="molecule type" value="Genomic_DNA"/>
</dbReference>
<dbReference type="InterPro" id="IPR054257">
    <property type="entry name" value="DUF6988"/>
</dbReference>
<protein>
    <recommendedName>
        <fullName evidence="3">AbiV family abortive infection protein</fullName>
    </recommendedName>
</protein>
<gene>
    <name evidence="1" type="ORF">CWE12_12535</name>
</gene>
<dbReference type="Proteomes" id="UP000287410">
    <property type="component" value="Unassembled WGS sequence"/>
</dbReference>
<evidence type="ECO:0008006" key="3">
    <source>
        <dbReference type="Google" id="ProtNLM"/>
    </source>
</evidence>
<name>A0ABY0BUX6_9GAMM</name>
<reference evidence="1 2" key="1">
    <citation type="journal article" date="2018" name="Front. Microbiol.">
        <title>Genome-Based Analysis Reveals the Taxonomy and Diversity of the Family Idiomarinaceae.</title>
        <authorList>
            <person name="Liu Y."/>
            <person name="Lai Q."/>
            <person name="Shao Z."/>
        </authorList>
    </citation>
    <scope>NUCLEOTIDE SEQUENCE [LARGE SCALE GENOMIC DNA]</scope>
    <source>
        <strain evidence="1 2">GBSy1</strain>
    </source>
</reference>
<accession>A0ABY0BUX6</accession>
<evidence type="ECO:0000313" key="1">
    <source>
        <dbReference type="EMBL" id="RUO28046.1"/>
    </source>
</evidence>
<proteinExistence type="predicted"/>
<sequence>MDISESVAKAKEIGAWIHSKTNDIPVQNNSRIHMGVALLQHALDITDAMTLLVDRNLPGPAFSLLRPLHEAYTRGVWLLDHASDEAVEKFGKRKYPGFKDMLKDIGDDPETGGAFIKGMSELNREDFHGLTHGGIEHIIRRISPSAIEPNYPVEEIQKLLKVRNQYSSLIACFLLQLVGDEGGVNQLAEKRNEWRGAL</sequence>
<organism evidence="1 2">
    <name type="scientific">Aliidiomarina sedimenti</name>
    <dbReference type="NCBI Taxonomy" id="1933879"/>
    <lineage>
        <taxon>Bacteria</taxon>
        <taxon>Pseudomonadati</taxon>
        <taxon>Pseudomonadota</taxon>
        <taxon>Gammaproteobacteria</taxon>
        <taxon>Alteromonadales</taxon>
        <taxon>Idiomarinaceae</taxon>
        <taxon>Aliidiomarina</taxon>
    </lineage>
</organism>
<dbReference type="RefSeq" id="WP_126790053.1">
    <property type="nucleotide sequence ID" value="NZ_PIPN01000006.1"/>
</dbReference>
<keyword evidence="2" id="KW-1185">Reference proteome</keyword>